<dbReference type="Pfam" id="PF04350">
    <property type="entry name" value="PilO"/>
    <property type="match status" value="1"/>
</dbReference>
<reference evidence="2 3" key="1">
    <citation type="submission" date="2019-02" db="EMBL/GenBank/DDBJ databases">
        <title>Genomic Encyclopedia of Type Strains, Phase IV (KMG-IV): sequencing the most valuable type-strain genomes for metagenomic binning, comparative biology and taxonomic classification.</title>
        <authorList>
            <person name="Goeker M."/>
        </authorList>
    </citation>
    <scope>NUCLEOTIDE SEQUENCE [LARGE SCALE GENOMIC DNA]</scope>
    <source>
        <strain evidence="2 3">DSM 21223</strain>
    </source>
</reference>
<dbReference type="Gene3D" id="3.30.70.60">
    <property type="match status" value="1"/>
</dbReference>
<name>A0ABY0IMZ4_9RHOO</name>
<sequence>MNKPKISLPALNFEKIAQDFRNLNPNDIGAWPAVPRFAVLIGLFVGLLVAGYVVVWSEQYGVLDGRREEELKLKDEYVSKKRQTINLSLYEQQLNEIDRSFGALLKQLPNKAEVESLLVEINQSGLGRGLSFELFKPGQEALKEFYAELPVSVKLTGNYHDLGAFAEDIGRLPRIVTLNNIAIAPQKDGSLSMEAIAKTFRYLDEEEVAKQKKAAQEAAKKAAGGKK</sequence>
<dbReference type="PANTHER" id="PTHR39555:SF1">
    <property type="entry name" value="TYPE IV PILUS INNER MEMBRANE COMPONENT PILO"/>
    <property type="match status" value="1"/>
</dbReference>
<organism evidence="2 3">
    <name type="scientific">Azospira oryzae</name>
    <dbReference type="NCBI Taxonomy" id="146939"/>
    <lineage>
        <taxon>Bacteria</taxon>
        <taxon>Pseudomonadati</taxon>
        <taxon>Pseudomonadota</taxon>
        <taxon>Betaproteobacteria</taxon>
        <taxon>Rhodocyclales</taxon>
        <taxon>Rhodocyclaceae</taxon>
        <taxon>Azospira</taxon>
    </lineage>
</organism>
<proteinExistence type="predicted"/>
<evidence type="ECO:0000313" key="3">
    <source>
        <dbReference type="Proteomes" id="UP000292136"/>
    </source>
</evidence>
<dbReference type="InterPro" id="IPR007445">
    <property type="entry name" value="PilO"/>
</dbReference>
<dbReference type="EMBL" id="SHKM01000002">
    <property type="protein sequence ID" value="RZT76110.1"/>
    <property type="molecule type" value="Genomic_DNA"/>
</dbReference>
<keyword evidence="1" id="KW-0812">Transmembrane</keyword>
<dbReference type="RefSeq" id="WP_014236292.1">
    <property type="nucleotide sequence ID" value="NZ_SHKM01000002.1"/>
</dbReference>
<accession>A0ABY0IMZ4</accession>
<dbReference type="Gene3D" id="1.10.287.540">
    <property type="entry name" value="Helix hairpin bin"/>
    <property type="match status" value="1"/>
</dbReference>
<protein>
    <submittedName>
        <fullName evidence="2">Type IV pilus assembly protein PilO</fullName>
    </submittedName>
</protein>
<gene>
    <name evidence="2" type="ORF">EV678_1982</name>
</gene>
<dbReference type="PANTHER" id="PTHR39555">
    <property type="entry name" value="FIMBRIAL ASSEMBLY PROTEIN PILO-LIKE PROTEIN-RELATED"/>
    <property type="match status" value="1"/>
</dbReference>
<feature type="transmembrane region" description="Helical" evidence="1">
    <location>
        <begin position="37"/>
        <end position="57"/>
    </location>
</feature>
<evidence type="ECO:0000256" key="1">
    <source>
        <dbReference type="SAM" id="Phobius"/>
    </source>
</evidence>
<evidence type="ECO:0000313" key="2">
    <source>
        <dbReference type="EMBL" id="RZT76110.1"/>
    </source>
</evidence>
<keyword evidence="1" id="KW-0472">Membrane</keyword>
<dbReference type="PIRSF" id="PIRSF016482">
    <property type="entry name" value="PilO"/>
    <property type="match status" value="1"/>
</dbReference>
<keyword evidence="1" id="KW-1133">Transmembrane helix</keyword>
<dbReference type="Proteomes" id="UP000292136">
    <property type="component" value="Unassembled WGS sequence"/>
</dbReference>
<keyword evidence="3" id="KW-1185">Reference proteome</keyword>
<dbReference type="InterPro" id="IPR014717">
    <property type="entry name" value="Transl_elong_EF1B/ribsomal_bS6"/>
</dbReference>
<comment type="caution">
    <text evidence="2">The sequence shown here is derived from an EMBL/GenBank/DDBJ whole genome shotgun (WGS) entry which is preliminary data.</text>
</comment>